<dbReference type="InterPro" id="IPR050570">
    <property type="entry name" value="Cell_wall_metabolism_enzyme"/>
</dbReference>
<feature type="chain" id="PRO_5046456377" description="M23ase beta-sheet core domain-containing protein" evidence="2">
    <location>
        <begin position="23"/>
        <end position="223"/>
    </location>
</feature>
<accession>A0ABP9KGP4</accession>
<keyword evidence="1 2" id="KW-0732">Signal</keyword>
<evidence type="ECO:0000256" key="1">
    <source>
        <dbReference type="ARBA" id="ARBA00022729"/>
    </source>
</evidence>
<dbReference type="SUPFAM" id="SSF51261">
    <property type="entry name" value="Duplicated hybrid motif"/>
    <property type="match status" value="1"/>
</dbReference>
<evidence type="ECO:0000256" key="2">
    <source>
        <dbReference type="SAM" id="SignalP"/>
    </source>
</evidence>
<dbReference type="RefSeq" id="WP_346032966.1">
    <property type="nucleotide sequence ID" value="NZ_BAABHV010000010.1"/>
</dbReference>
<organism evidence="4 5">
    <name type="scientific">Erythrobacter westpacificensis</name>
    <dbReference type="NCBI Taxonomy" id="1055231"/>
    <lineage>
        <taxon>Bacteria</taxon>
        <taxon>Pseudomonadati</taxon>
        <taxon>Pseudomonadota</taxon>
        <taxon>Alphaproteobacteria</taxon>
        <taxon>Sphingomonadales</taxon>
        <taxon>Erythrobacteraceae</taxon>
        <taxon>Erythrobacter/Porphyrobacter group</taxon>
        <taxon>Erythrobacter</taxon>
    </lineage>
</organism>
<evidence type="ECO:0000259" key="3">
    <source>
        <dbReference type="Pfam" id="PF01551"/>
    </source>
</evidence>
<reference evidence="5" key="1">
    <citation type="journal article" date="2019" name="Int. J. Syst. Evol. Microbiol.">
        <title>The Global Catalogue of Microorganisms (GCM) 10K type strain sequencing project: providing services to taxonomists for standard genome sequencing and annotation.</title>
        <authorList>
            <consortium name="The Broad Institute Genomics Platform"/>
            <consortium name="The Broad Institute Genome Sequencing Center for Infectious Disease"/>
            <person name="Wu L."/>
            <person name="Ma J."/>
        </authorList>
    </citation>
    <scope>NUCLEOTIDE SEQUENCE [LARGE SCALE GENOMIC DNA]</scope>
    <source>
        <strain evidence="5">JCM 18014</strain>
    </source>
</reference>
<dbReference type="EMBL" id="BAABHV010000010">
    <property type="protein sequence ID" value="GAA5055936.1"/>
    <property type="molecule type" value="Genomic_DNA"/>
</dbReference>
<dbReference type="PANTHER" id="PTHR21666">
    <property type="entry name" value="PEPTIDASE-RELATED"/>
    <property type="match status" value="1"/>
</dbReference>
<gene>
    <name evidence="4" type="ORF">GCM10023208_20290</name>
</gene>
<dbReference type="InterPro" id="IPR016047">
    <property type="entry name" value="M23ase_b-sheet_dom"/>
</dbReference>
<feature type="signal peptide" evidence="2">
    <location>
        <begin position="1"/>
        <end position="22"/>
    </location>
</feature>
<name>A0ABP9KGP4_9SPHN</name>
<dbReference type="InterPro" id="IPR011055">
    <property type="entry name" value="Dup_hybrid_motif"/>
</dbReference>
<proteinExistence type="predicted"/>
<evidence type="ECO:0000313" key="4">
    <source>
        <dbReference type="EMBL" id="GAA5055936.1"/>
    </source>
</evidence>
<keyword evidence="5" id="KW-1185">Reference proteome</keyword>
<dbReference type="Pfam" id="PF01551">
    <property type="entry name" value="Peptidase_M23"/>
    <property type="match status" value="1"/>
</dbReference>
<dbReference type="PANTHER" id="PTHR21666:SF289">
    <property type="entry name" value="L-ALA--D-GLU ENDOPEPTIDASE"/>
    <property type="match status" value="1"/>
</dbReference>
<dbReference type="Gene3D" id="2.70.70.10">
    <property type="entry name" value="Glucose Permease (Domain IIA)"/>
    <property type="match status" value="1"/>
</dbReference>
<feature type="domain" description="M23ase beta-sheet core" evidence="3">
    <location>
        <begin position="107"/>
        <end position="201"/>
    </location>
</feature>
<dbReference type="CDD" id="cd12797">
    <property type="entry name" value="M23_peptidase"/>
    <property type="match status" value="1"/>
</dbReference>
<evidence type="ECO:0000313" key="5">
    <source>
        <dbReference type="Proteomes" id="UP001500518"/>
    </source>
</evidence>
<dbReference type="Proteomes" id="UP001500518">
    <property type="component" value="Unassembled WGS sequence"/>
</dbReference>
<sequence length="223" mass="23700">MLVKIATILAMGTAAVASPAMAEEAPANGVIDTNTVAQGSLGDDEEFTELFASWEDLEDGGRITATGDIIAAPRIAVSVPSRMPVDGVQLTSGYGMRDHPILRQRRQHNGVDLAAPRGTPVYATADGMVEMAKYWGSYGNYVQIGHGGDLETRYAHLSSYTVSDGQQVRKGDLIGYIGSTGRSTGPHLHYEVRVAGEAVNPIPYMVAHLETTDDEQAARGGPE</sequence>
<comment type="caution">
    <text evidence="4">The sequence shown here is derived from an EMBL/GenBank/DDBJ whole genome shotgun (WGS) entry which is preliminary data.</text>
</comment>
<protein>
    <recommendedName>
        <fullName evidence="3">M23ase beta-sheet core domain-containing protein</fullName>
    </recommendedName>
</protein>